<evidence type="ECO:0000313" key="2">
    <source>
        <dbReference type="EMBL" id="GJU07282.1"/>
    </source>
</evidence>
<sequence>MIDSLMYLILSGHNLVFAVCMYARYQARPTEKHLHAVRRIFRYLRGTLNMGLWYSKDTNIALTTFPDADHTGCQDTRKSTSGSAQFLRDRLVSWFAKKQKSIAISNYVLEFNKIPLYCDNKSAISLCCNNVQHSRSKHIDVRYHFIKEKVKNGVIKLYFVRTEYQLADIFTKAFPRERFEFLINKLGMKSMSPETLKSPVEENEE</sequence>
<name>A0ABQ5J464_9ASTR</name>
<accession>A0ABQ5J464</accession>
<protein>
    <recommendedName>
        <fullName evidence="4">Copia protein</fullName>
    </recommendedName>
</protein>
<feature type="signal peptide" evidence="1">
    <location>
        <begin position="1"/>
        <end position="18"/>
    </location>
</feature>
<feature type="chain" id="PRO_5045277146" description="Copia protein" evidence="1">
    <location>
        <begin position="19"/>
        <end position="205"/>
    </location>
</feature>
<proteinExistence type="predicted"/>
<dbReference type="PANTHER" id="PTHR11439:SF509">
    <property type="entry name" value="RNA-DIRECTED DNA POLYMERASE"/>
    <property type="match status" value="1"/>
</dbReference>
<dbReference type="CDD" id="cd09272">
    <property type="entry name" value="RNase_HI_RT_Ty1"/>
    <property type="match status" value="1"/>
</dbReference>
<reference evidence="2" key="1">
    <citation type="journal article" date="2022" name="Int. J. Mol. Sci.">
        <title>Draft Genome of Tanacetum Coccineum: Genomic Comparison of Closely Related Tanacetum-Family Plants.</title>
        <authorList>
            <person name="Yamashiro T."/>
            <person name="Shiraishi A."/>
            <person name="Nakayama K."/>
            <person name="Satake H."/>
        </authorList>
    </citation>
    <scope>NUCLEOTIDE SEQUENCE</scope>
</reference>
<dbReference type="Proteomes" id="UP001151760">
    <property type="component" value="Unassembled WGS sequence"/>
</dbReference>
<evidence type="ECO:0000256" key="1">
    <source>
        <dbReference type="SAM" id="SignalP"/>
    </source>
</evidence>
<reference evidence="2" key="2">
    <citation type="submission" date="2022-01" db="EMBL/GenBank/DDBJ databases">
        <authorList>
            <person name="Yamashiro T."/>
            <person name="Shiraishi A."/>
            <person name="Satake H."/>
            <person name="Nakayama K."/>
        </authorList>
    </citation>
    <scope>NUCLEOTIDE SEQUENCE</scope>
</reference>
<dbReference type="PANTHER" id="PTHR11439">
    <property type="entry name" value="GAG-POL-RELATED RETROTRANSPOSON"/>
    <property type="match status" value="1"/>
</dbReference>
<evidence type="ECO:0008006" key="4">
    <source>
        <dbReference type="Google" id="ProtNLM"/>
    </source>
</evidence>
<comment type="caution">
    <text evidence="2">The sequence shown here is derived from an EMBL/GenBank/DDBJ whole genome shotgun (WGS) entry which is preliminary data.</text>
</comment>
<dbReference type="EMBL" id="BQNB010021523">
    <property type="protein sequence ID" value="GJU07282.1"/>
    <property type="molecule type" value="Genomic_DNA"/>
</dbReference>
<keyword evidence="1" id="KW-0732">Signal</keyword>
<keyword evidence="3" id="KW-1185">Reference proteome</keyword>
<evidence type="ECO:0000313" key="3">
    <source>
        <dbReference type="Proteomes" id="UP001151760"/>
    </source>
</evidence>
<gene>
    <name evidence="2" type="ORF">Tco_1123712</name>
</gene>
<organism evidence="2 3">
    <name type="scientific">Tanacetum coccineum</name>
    <dbReference type="NCBI Taxonomy" id="301880"/>
    <lineage>
        <taxon>Eukaryota</taxon>
        <taxon>Viridiplantae</taxon>
        <taxon>Streptophyta</taxon>
        <taxon>Embryophyta</taxon>
        <taxon>Tracheophyta</taxon>
        <taxon>Spermatophyta</taxon>
        <taxon>Magnoliopsida</taxon>
        <taxon>eudicotyledons</taxon>
        <taxon>Gunneridae</taxon>
        <taxon>Pentapetalae</taxon>
        <taxon>asterids</taxon>
        <taxon>campanulids</taxon>
        <taxon>Asterales</taxon>
        <taxon>Asteraceae</taxon>
        <taxon>Asteroideae</taxon>
        <taxon>Anthemideae</taxon>
        <taxon>Anthemidinae</taxon>
        <taxon>Tanacetum</taxon>
    </lineage>
</organism>